<organism evidence="1 2">
    <name type="scientific">Myripristis murdjan</name>
    <name type="common">pinecone soldierfish</name>
    <dbReference type="NCBI Taxonomy" id="586833"/>
    <lineage>
        <taxon>Eukaryota</taxon>
        <taxon>Metazoa</taxon>
        <taxon>Chordata</taxon>
        <taxon>Craniata</taxon>
        <taxon>Vertebrata</taxon>
        <taxon>Euteleostomi</taxon>
        <taxon>Actinopterygii</taxon>
        <taxon>Neopterygii</taxon>
        <taxon>Teleostei</taxon>
        <taxon>Neoteleostei</taxon>
        <taxon>Acanthomorphata</taxon>
        <taxon>Holocentriformes</taxon>
        <taxon>Holocentridae</taxon>
        <taxon>Myripristis</taxon>
    </lineage>
</organism>
<dbReference type="GO" id="GO:0030507">
    <property type="term" value="F:spectrin binding"/>
    <property type="evidence" value="ECO:0007669"/>
    <property type="project" value="InterPro"/>
</dbReference>
<dbReference type="GeneTree" id="ENSGT00940000177433"/>
<dbReference type="GO" id="GO:0007026">
    <property type="term" value="P:negative regulation of microtubule depolymerization"/>
    <property type="evidence" value="ECO:0007669"/>
    <property type="project" value="TreeGrafter"/>
</dbReference>
<evidence type="ECO:0000313" key="1">
    <source>
        <dbReference type="Ensembl" id="ENSMMDP00005002447.1"/>
    </source>
</evidence>
<reference evidence="1" key="3">
    <citation type="submission" date="2025-09" db="UniProtKB">
        <authorList>
            <consortium name="Ensembl"/>
        </authorList>
    </citation>
    <scope>IDENTIFICATION</scope>
</reference>
<dbReference type="AlphaFoldDB" id="A0A667WL89"/>
<dbReference type="InParanoid" id="A0A667WL89"/>
<dbReference type="GO" id="GO:0051011">
    <property type="term" value="F:microtubule minus-end binding"/>
    <property type="evidence" value="ECO:0007669"/>
    <property type="project" value="TreeGrafter"/>
</dbReference>
<dbReference type="GO" id="GO:0005516">
    <property type="term" value="F:calmodulin binding"/>
    <property type="evidence" value="ECO:0007669"/>
    <property type="project" value="InterPro"/>
</dbReference>
<keyword evidence="2" id="KW-1185">Reference proteome</keyword>
<proteinExistence type="predicted"/>
<reference evidence="1" key="2">
    <citation type="submission" date="2025-08" db="UniProtKB">
        <authorList>
            <consortium name="Ensembl"/>
        </authorList>
    </citation>
    <scope>IDENTIFICATION</scope>
</reference>
<evidence type="ECO:0000313" key="2">
    <source>
        <dbReference type="Proteomes" id="UP000472263"/>
    </source>
</evidence>
<name>A0A667WL89_9TELE</name>
<sequence length="93" mass="10598">MKLEEQRRAIEHQKKKMETLSARQRLKLGKAAFLNIVKKGGGRSDTLLSKGSNTRKSRLTTPVSRLEISVWDNLHSLKKVLTIIWSVVLHVAH</sequence>
<dbReference type="PANTHER" id="PTHR21595">
    <property type="entry name" value="PATRONIN"/>
    <property type="match status" value="1"/>
</dbReference>
<dbReference type="InterPro" id="IPR032940">
    <property type="entry name" value="CAMSAP"/>
</dbReference>
<dbReference type="GO" id="GO:0036449">
    <property type="term" value="C:microtubule minus-end"/>
    <property type="evidence" value="ECO:0007669"/>
    <property type="project" value="TreeGrafter"/>
</dbReference>
<dbReference type="Ensembl" id="ENSMMDT00005002488.1">
    <property type="protein sequence ID" value="ENSMMDP00005002447.1"/>
    <property type="gene ID" value="ENSMMDG00005001360.1"/>
</dbReference>
<dbReference type="Pfam" id="PF17095">
    <property type="entry name" value="CAMSAP_CC1"/>
    <property type="match status" value="1"/>
</dbReference>
<accession>A0A667WL89</accession>
<dbReference type="Proteomes" id="UP000472263">
    <property type="component" value="Chromosome 12"/>
</dbReference>
<dbReference type="GO" id="GO:0031175">
    <property type="term" value="P:neuron projection development"/>
    <property type="evidence" value="ECO:0007669"/>
    <property type="project" value="InterPro"/>
</dbReference>
<dbReference type="GO" id="GO:0031122">
    <property type="term" value="P:cytoplasmic microtubule organization"/>
    <property type="evidence" value="ECO:0007669"/>
    <property type="project" value="TreeGrafter"/>
</dbReference>
<dbReference type="InterPro" id="IPR031372">
    <property type="entry name" value="CAMSAP_CC1"/>
</dbReference>
<reference evidence="1" key="1">
    <citation type="submission" date="2019-06" db="EMBL/GenBank/DDBJ databases">
        <authorList>
            <consortium name="Wellcome Sanger Institute Data Sharing"/>
        </authorList>
    </citation>
    <scope>NUCLEOTIDE SEQUENCE [LARGE SCALE GENOMIC DNA]</scope>
</reference>
<dbReference type="PANTHER" id="PTHR21595:SF3">
    <property type="entry name" value="CALMODULIN-REGULATED SPECTRIN-ASSOCIATED PROTEIN 1"/>
    <property type="match status" value="1"/>
</dbReference>
<protein>
    <submittedName>
        <fullName evidence="1">Uncharacterized protein</fullName>
    </submittedName>
</protein>